<evidence type="ECO:0000313" key="4">
    <source>
        <dbReference type="Proteomes" id="UP000033684"/>
    </source>
</evidence>
<dbReference type="Proteomes" id="UP000033684">
    <property type="component" value="Unassembled WGS sequence"/>
</dbReference>
<dbReference type="Pfam" id="PF08279">
    <property type="entry name" value="HTH_11"/>
    <property type="match status" value="1"/>
</dbReference>
<comment type="caution">
    <text evidence="3">The sequence shown here is derived from an EMBL/GenBank/DDBJ whole genome shotgun (WGS) entry which is preliminary data.</text>
</comment>
<dbReference type="CDD" id="cd00090">
    <property type="entry name" value="HTH_ARSR"/>
    <property type="match status" value="1"/>
</dbReference>
<evidence type="ECO:0000313" key="3">
    <source>
        <dbReference type="EMBL" id="KJV07240.1"/>
    </source>
</evidence>
<dbReference type="EMBL" id="LAJX01000051">
    <property type="protein sequence ID" value="KJV07240.1"/>
    <property type="molecule type" value="Genomic_DNA"/>
</dbReference>
<dbReference type="RefSeq" id="WP_045778558.1">
    <property type="nucleotide sequence ID" value="NZ_LAJX01000051.1"/>
</dbReference>
<dbReference type="InterPro" id="IPR036390">
    <property type="entry name" value="WH_DNA-bd_sf"/>
</dbReference>
<dbReference type="InterPro" id="IPR013196">
    <property type="entry name" value="HTH_11"/>
</dbReference>
<reference evidence="3 4" key="2">
    <citation type="journal article" date="2016" name="Microb. Ecol.">
        <title>Genome Characteristics of a Novel Type I Methanotroph (Sn10-6) Isolated from a Flooded Indian Rice Field.</title>
        <authorList>
            <person name="Rahalkar M.C."/>
            <person name="Pandit P.S."/>
            <person name="Dhakephalkar P.K."/>
            <person name="Pore S."/>
            <person name="Arora P."/>
            <person name="Kapse N."/>
        </authorList>
    </citation>
    <scope>NUCLEOTIDE SEQUENCE [LARGE SCALE GENOMIC DNA]</scope>
    <source>
        <strain evidence="3 4">Sn10-6</strain>
    </source>
</reference>
<gene>
    <name evidence="3" type="ORF">VZ94_06080</name>
</gene>
<dbReference type="Gene3D" id="1.10.10.10">
    <property type="entry name" value="Winged helix-like DNA-binding domain superfamily/Winged helix DNA-binding domain"/>
    <property type="match status" value="1"/>
</dbReference>
<dbReference type="InterPro" id="IPR011991">
    <property type="entry name" value="ArsR-like_HTH"/>
</dbReference>
<name>A0A0F3IKH7_9GAMM</name>
<feature type="domain" description="Helix-turn-helix type 11" evidence="1">
    <location>
        <begin position="8"/>
        <end position="51"/>
    </location>
</feature>
<organism evidence="3 4">
    <name type="scientific">Methylocucumis oryzae</name>
    <dbReference type="NCBI Taxonomy" id="1632867"/>
    <lineage>
        <taxon>Bacteria</taxon>
        <taxon>Pseudomonadati</taxon>
        <taxon>Pseudomonadota</taxon>
        <taxon>Gammaproteobacteria</taxon>
        <taxon>Methylococcales</taxon>
        <taxon>Methylococcaceae</taxon>
        <taxon>Methylocucumis</taxon>
    </lineage>
</organism>
<keyword evidence="4" id="KW-1185">Reference proteome</keyword>
<protein>
    <submittedName>
        <fullName evidence="3">Transcriptional regulator</fullName>
    </submittedName>
</protein>
<dbReference type="InterPro" id="IPR041359">
    <property type="entry name" value="MetOD1"/>
</dbReference>
<dbReference type="AlphaFoldDB" id="A0A0F3IKH7"/>
<proteinExistence type="predicted"/>
<dbReference type="SUPFAM" id="SSF46785">
    <property type="entry name" value="Winged helix' DNA-binding domain"/>
    <property type="match status" value="1"/>
</dbReference>
<sequence length="206" mass="22909">MSDKLGTRQHHILKLLLENKSGLTIDALASELAISRNAVQQHITVLERDGYIQSGGLSKTAGRPVRCYQLTAAGINCFPKQYAWFAELVLSHLKQELTPESLEQYLHTLGHSVAEQLASQFNDKNTEQRVQALLAVMNQLGFSADVNSDGQTTEIRAHNCIYHDLAQKHPEICELDKSLIKALTQRAVEHKACMAKGDNDCVFKLS</sequence>
<accession>A0A0F3IKH7</accession>
<feature type="domain" description="Metanogen output" evidence="2">
    <location>
        <begin position="107"/>
        <end position="205"/>
    </location>
</feature>
<reference evidence="4" key="1">
    <citation type="submission" date="2015-03" db="EMBL/GenBank/DDBJ databases">
        <title>Draft genome sequence of a novel methanotroph (Sn10-6) isolated from flooded ricefield rhizosphere in India.</title>
        <authorList>
            <person name="Pandit P.S."/>
            <person name="Pore S.D."/>
            <person name="Arora P."/>
            <person name="Kapse N.G."/>
            <person name="Dhakephalkar P.K."/>
            <person name="Rahalkar M.C."/>
        </authorList>
    </citation>
    <scope>NUCLEOTIDE SEQUENCE [LARGE SCALE GENOMIC DNA]</scope>
    <source>
        <strain evidence="4">Sn10-6</strain>
    </source>
</reference>
<dbReference type="PANTHER" id="PTHR38600">
    <property type="entry name" value="TRANSCRIPTIONAL REGULATORY PROTEIN"/>
    <property type="match status" value="1"/>
</dbReference>
<dbReference type="InterPro" id="IPR036388">
    <property type="entry name" value="WH-like_DNA-bd_sf"/>
</dbReference>
<dbReference type="OrthoDB" id="8545200at2"/>
<evidence type="ECO:0000259" key="1">
    <source>
        <dbReference type="Pfam" id="PF08279"/>
    </source>
</evidence>
<evidence type="ECO:0000259" key="2">
    <source>
        <dbReference type="Pfam" id="PF18546"/>
    </source>
</evidence>
<dbReference type="Pfam" id="PF18546">
    <property type="entry name" value="MetOD1"/>
    <property type="match status" value="1"/>
</dbReference>
<dbReference type="PATRIC" id="fig|1632867.3.peg.4613"/>
<dbReference type="PANTHER" id="PTHR38600:SF2">
    <property type="entry name" value="SLL0088 PROTEIN"/>
    <property type="match status" value="1"/>
</dbReference>
<dbReference type="GO" id="GO:0006355">
    <property type="term" value="P:regulation of DNA-templated transcription"/>
    <property type="evidence" value="ECO:0007669"/>
    <property type="project" value="UniProtKB-ARBA"/>
</dbReference>